<keyword evidence="1" id="KW-0472">Membrane</keyword>
<feature type="transmembrane region" description="Helical" evidence="1">
    <location>
        <begin position="102"/>
        <end position="118"/>
    </location>
</feature>
<feature type="transmembrane region" description="Helical" evidence="1">
    <location>
        <begin position="159"/>
        <end position="184"/>
    </location>
</feature>
<keyword evidence="1" id="KW-1133">Transmembrane helix</keyword>
<evidence type="ECO:0000313" key="3">
    <source>
        <dbReference type="Proteomes" id="UP000063229"/>
    </source>
</evidence>
<feature type="transmembrane region" description="Helical" evidence="1">
    <location>
        <begin position="50"/>
        <end position="71"/>
    </location>
</feature>
<proteinExistence type="predicted"/>
<dbReference type="Proteomes" id="UP000063229">
    <property type="component" value="Chromosome"/>
</dbReference>
<evidence type="ECO:0000313" key="2">
    <source>
        <dbReference type="EMBL" id="AMB87365.1"/>
    </source>
</evidence>
<dbReference type="EMBL" id="CP014135">
    <property type="protein sequence ID" value="AMB87365.1"/>
    <property type="molecule type" value="Genomic_DNA"/>
</dbReference>
<gene>
    <name evidence="2" type="ORF">AWM79_19510</name>
</gene>
<organism evidence="2 3">
    <name type="scientific">Pseudomonas agarici</name>
    <dbReference type="NCBI Taxonomy" id="46677"/>
    <lineage>
        <taxon>Bacteria</taxon>
        <taxon>Pseudomonadati</taxon>
        <taxon>Pseudomonadota</taxon>
        <taxon>Gammaproteobacteria</taxon>
        <taxon>Pseudomonadales</taxon>
        <taxon>Pseudomonadaceae</taxon>
        <taxon>Pseudomonas</taxon>
    </lineage>
</organism>
<keyword evidence="3" id="KW-1185">Reference proteome</keyword>
<reference evidence="2 3" key="1">
    <citation type="submission" date="2016-01" db="EMBL/GenBank/DDBJ databases">
        <authorList>
            <person name="McClelland M."/>
            <person name="Jain A."/>
            <person name="Saraogi P."/>
            <person name="Mendelson R."/>
            <person name="Westerman R."/>
            <person name="SanMiguel P."/>
            <person name="Csonka L."/>
        </authorList>
    </citation>
    <scope>NUCLEOTIDE SEQUENCE [LARGE SCALE GENOMIC DNA]</scope>
    <source>
        <strain evidence="2 3">NCPPB 2472</strain>
    </source>
</reference>
<sequence>MNVLSMLSAGDKCRFLPILILLLLIAILSWLSSAFLIQDFASRVLFLGKYNSILISLVLSILLVFFACLASRILMGRVVLFFILQCLLPATILTFIGGNRLLCSLTIFLGVLGLFVMGRRRCLQAIHVLGASNHQPDSIILSLRLNHYMWWQPYAARYGLIHIGVLMFATFSLTMTGLALMNYYLLPYSYMLFTCVGAVLLMCGSFFFSIRGNFKGTWVLFFILIFCLFSCLPLILEFRHRILALLSLVFPTVGLYWMSTRRYQRGLKVLAVARRVRLRLEALEAAILKT</sequence>
<evidence type="ECO:0000256" key="1">
    <source>
        <dbReference type="SAM" id="Phobius"/>
    </source>
</evidence>
<feature type="transmembrane region" description="Helical" evidence="1">
    <location>
        <begin position="190"/>
        <end position="210"/>
    </location>
</feature>
<dbReference type="KEGG" id="pagb:AWM79_19510"/>
<dbReference type="AlphaFoldDB" id="A0A0X1T5K3"/>
<feature type="transmembrane region" description="Helical" evidence="1">
    <location>
        <begin position="217"/>
        <end position="236"/>
    </location>
</feature>
<name>A0A0X1T5K3_PSEAA</name>
<accession>A0A0X1T5K3</accession>
<keyword evidence="1" id="KW-0812">Transmembrane</keyword>
<protein>
    <submittedName>
        <fullName evidence="2">Uncharacterized protein</fullName>
    </submittedName>
</protein>
<feature type="transmembrane region" description="Helical" evidence="1">
    <location>
        <begin position="242"/>
        <end position="258"/>
    </location>
</feature>